<organism evidence="16 17">
    <name type="scientific">Thauera aromatica K172</name>
    <dbReference type="NCBI Taxonomy" id="44139"/>
    <lineage>
        <taxon>Bacteria</taxon>
        <taxon>Pseudomonadati</taxon>
        <taxon>Pseudomonadota</taxon>
        <taxon>Betaproteobacteria</taxon>
        <taxon>Rhodocyclales</taxon>
        <taxon>Zoogloeaceae</taxon>
        <taxon>Thauera</taxon>
    </lineage>
</organism>
<dbReference type="SMART" id="SM00091">
    <property type="entry name" value="PAS"/>
    <property type="match status" value="2"/>
</dbReference>
<evidence type="ECO:0000256" key="12">
    <source>
        <dbReference type="SAM" id="Phobius"/>
    </source>
</evidence>
<feature type="region of interest" description="Disordered" evidence="11">
    <location>
        <begin position="672"/>
        <end position="705"/>
    </location>
</feature>
<dbReference type="FunFam" id="3.30.450.20:FF:000046">
    <property type="entry name" value="Aerotaxis sensor receptor"/>
    <property type="match status" value="1"/>
</dbReference>
<dbReference type="SUPFAM" id="SSF158472">
    <property type="entry name" value="HAMP domain-like"/>
    <property type="match status" value="1"/>
</dbReference>
<feature type="domain" description="Methyl-accepting transducer" evidence="13">
    <location>
        <begin position="650"/>
        <end position="879"/>
    </location>
</feature>
<evidence type="ECO:0000256" key="1">
    <source>
        <dbReference type="ARBA" id="ARBA00004429"/>
    </source>
</evidence>
<evidence type="ECO:0000313" key="17">
    <source>
        <dbReference type="Proteomes" id="UP000241885"/>
    </source>
</evidence>
<evidence type="ECO:0000256" key="11">
    <source>
        <dbReference type="SAM" id="MobiDB-lite"/>
    </source>
</evidence>
<evidence type="ECO:0000259" key="14">
    <source>
        <dbReference type="PROSITE" id="PS50112"/>
    </source>
</evidence>
<dbReference type="CDD" id="cd11386">
    <property type="entry name" value="MCP_signal"/>
    <property type="match status" value="1"/>
</dbReference>
<dbReference type="GO" id="GO:0007165">
    <property type="term" value="P:signal transduction"/>
    <property type="evidence" value="ECO:0007669"/>
    <property type="project" value="UniProtKB-KW"/>
</dbReference>
<dbReference type="SMART" id="SM00304">
    <property type="entry name" value="HAMP"/>
    <property type="match status" value="2"/>
</dbReference>
<dbReference type="OrthoDB" id="5298208at2"/>
<sequence length="949" mass="102157">MKINLPVTDNELQIRDGEDIVSRTDLRGVITYVNDAFVRISGFTEAELIGSAQNIVRHPDMPPEAFEDLWQTLKAGKPWSGMVKNRCKNGDYYWVVANVTPVREGGHVTGYLSVRSRPTRQQIEEAAALYRDIRAGKAGLAPKPSPIRRLSGRLMALPLGARLYGLVGFLLAGLVLGAIAGLGLGAYLQRGLERVYQDHATSAYDLEQILMLSGDSRAQLLLAAQHSPQSPFTKLHDHPVSVHTDTVLRNEEQITGIWDNYLARSTPEMAALNQAYVEARKKLLGEGVMPTREHILAGAYAQATETLLTRGNPLYGEIRERTEALVKAHRSAAEQIFAETATVSTWIRNGVIASLALALALAVLLSRLIVRSVVRPLRQANEIFERIAEGKYDNPIHVEAEDEVGKVLHGLQSMQIRLGFDVNEARRVAAEALRIKVALDCVATNVRIANLDGKVLYANHAMRKTVQRLEPAIAATVPDFTAAGFVGSDITLLDTDPAAARRQLANLNQPTSTTQVIGGREFELTTSPIVGERGERIGSVGEWRDRTDELAAQRAIQQVVGAAALGDFSTRLEISAANAFLRELNTNINRLLEAADNGLREANAVLGAMADGDLTRRIEGDYQGAFGELKSYTNQTVDALTSMIGQIADAASAVSIAAQQIAKGNQDLSARTEQQASSLEQTAASTEELTSTVRQNADNARQARQMAVSASDIAGKGADAMQQMVGTMGDIHQAAQKIVDIISVIDGIAFQTNILALNAAVEAARAGEQGRGFAVVASEVRSLAQRSAAAAKEIKSLISESVARIEQGTSLADETGRVIADVVKSVRHVTDVVAEISAASEEQSTGIEQVNVAITHMDSVTQQNAALVEQASAAAESLKEQSMSLAHSVSVFRIEDSMQRLPAPASLSAPRLSASSPVPAFPAEERRPARQARAALAMTSGAEDEWRDF</sequence>
<dbReference type="InterPro" id="IPR035965">
    <property type="entry name" value="PAS-like_dom_sf"/>
</dbReference>
<dbReference type="PROSITE" id="PS50885">
    <property type="entry name" value="HAMP"/>
    <property type="match status" value="2"/>
</dbReference>
<feature type="compositionally biased region" description="Low complexity" evidence="11">
    <location>
        <begin position="905"/>
        <end position="922"/>
    </location>
</feature>
<gene>
    <name evidence="16" type="ORF">Tharo_2252</name>
</gene>
<dbReference type="Pfam" id="PF18947">
    <property type="entry name" value="HAMP_2"/>
    <property type="match status" value="1"/>
</dbReference>
<evidence type="ECO:0000256" key="6">
    <source>
        <dbReference type="ARBA" id="ARBA00022692"/>
    </source>
</evidence>
<dbReference type="Pfam" id="PF08447">
    <property type="entry name" value="PAS_3"/>
    <property type="match status" value="1"/>
</dbReference>
<dbReference type="InterPro" id="IPR003660">
    <property type="entry name" value="HAMP_dom"/>
</dbReference>
<comment type="similarity">
    <text evidence="9">Belongs to the methyl-accepting chemotaxis (MCP) protein family.</text>
</comment>
<dbReference type="PANTHER" id="PTHR43531">
    <property type="entry name" value="PROTEIN ICFG"/>
    <property type="match status" value="1"/>
</dbReference>
<dbReference type="PROSITE" id="PS50111">
    <property type="entry name" value="CHEMOTAXIS_TRANSDUC_2"/>
    <property type="match status" value="1"/>
</dbReference>
<dbReference type="GO" id="GO:0004888">
    <property type="term" value="F:transmembrane signaling receptor activity"/>
    <property type="evidence" value="ECO:0007669"/>
    <property type="project" value="InterPro"/>
</dbReference>
<feature type="domain" description="HAMP" evidence="15">
    <location>
        <begin position="371"/>
        <end position="423"/>
    </location>
</feature>
<name>A0A2R4BPF1_THAAR</name>
<keyword evidence="10" id="KW-0807">Transducer</keyword>
<dbReference type="AlphaFoldDB" id="A0A2R4BPF1"/>
<dbReference type="KEGG" id="tak:Tharo_2252"/>
<dbReference type="NCBIfam" id="TIGR00229">
    <property type="entry name" value="sensory_box"/>
    <property type="match status" value="1"/>
</dbReference>
<comment type="subcellular location">
    <subcellularLocation>
        <location evidence="1">Cell inner membrane</location>
        <topology evidence="1">Multi-pass membrane protein</topology>
    </subcellularLocation>
</comment>
<evidence type="ECO:0000313" key="16">
    <source>
        <dbReference type="EMBL" id="AVR89150.1"/>
    </source>
</evidence>
<dbReference type="PRINTS" id="PR00260">
    <property type="entry name" value="CHEMTRNSDUCR"/>
</dbReference>
<dbReference type="SMART" id="SM00283">
    <property type="entry name" value="MA"/>
    <property type="match status" value="1"/>
</dbReference>
<reference evidence="16 17" key="1">
    <citation type="submission" date="2018-03" db="EMBL/GenBank/DDBJ databases">
        <title>Complete genome sequence of Thauera aromatica, a model organism for studying aromatic compound degradation under denitrifying conditions.</title>
        <authorList>
            <person name="Lo H.-Y."/>
            <person name="Goris T."/>
            <person name="Boll M."/>
            <person name="Mueller J.A."/>
        </authorList>
    </citation>
    <scope>NUCLEOTIDE SEQUENCE [LARGE SCALE GENOMIC DNA]</scope>
    <source>
        <strain evidence="16 17">K172</strain>
    </source>
</reference>
<keyword evidence="6 12" id="KW-0812">Transmembrane</keyword>
<dbReference type="Pfam" id="PF00672">
    <property type="entry name" value="HAMP"/>
    <property type="match status" value="1"/>
</dbReference>
<dbReference type="InterPro" id="IPR001610">
    <property type="entry name" value="PAC"/>
</dbReference>
<dbReference type="Gene3D" id="3.30.450.20">
    <property type="entry name" value="PAS domain"/>
    <property type="match status" value="2"/>
</dbReference>
<dbReference type="RefSeq" id="WP_107221299.1">
    <property type="nucleotide sequence ID" value="NZ_CP028339.1"/>
</dbReference>
<dbReference type="Gene3D" id="1.10.287.950">
    <property type="entry name" value="Methyl-accepting chemotaxis protein"/>
    <property type="match status" value="1"/>
</dbReference>
<feature type="transmembrane region" description="Helical" evidence="12">
    <location>
        <begin position="163"/>
        <end position="188"/>
    </location>
</feature>
<dbReference type="SMART" id="SM00086">
    <property type="entry name" value="PAC"/>
    <property type="match status" value="1"/>
</dbReference>
<dbReference type="InterPro" id="IPR013655">
    <property type="entry name" value="PAS_fold_3"/>
</dbReference>
<dbReference type="PANTHER" id="PTHR43531:SF14">
    <property type="entry name" value="METHYL-ACCEPTING CHEMOTAXIS PROTEIN I-RELATED"/>
    <property type="match status" value="1"/>
</dbReference>
<dbReference type="GO" id="GO:0052131">
    <property type="term" value="P:positive aerotaxis"/>
    <property type="evidence" value="ECO:0007669"/>
    <property type="project" value="UniProtKB-ARBA"/>
</dbReference>
<dbReference type="PROSITE" id="PS50112">
    <property type="entry name" value="PAS"/>
    <property type="match status" value="1"/>
</dbReference>
<feature type="transmembrane region" description="Helical" evidence="12">
    <location>
        <begin position="351"/>
        <end position="370"/>
    </location>
</feature>
<feature type="region of interest" description="Disordered" evidence="11">
    <location>
        <begin position="905"/>
        <end position="949"/>
    </location>
</feature>
<evidence type="ECO:0000256" key="9">
    <source>
        <dbReference type="ARBA" id="ARBA00029447"/>
    </source>
</evidence>
<dbReference type="InterPro" id="IPR004089">
    <property type="entry name" value="MCPsignal_dom"/>
</dbReference>
<dbReference type="CDD" id="cd06225">
    <property type="entry name" value="HAMP"/>
    <property type="match status" value="1"/>
</dbReference>
<evidence type="ECO:0000256" key="7">
    <source>
        <dbReference type="ARBA" id="ARBA00022989"/>
    </source>
</evidence>
<keyword evidence="5" id="KW-0997">Cell inner membrane</keyword>
<evidence type="ECO:0000256" key="10">
    <source>
        <dbReference type="PROSITE-ProRule" id="PRU00284"/>
    </source>
</evidence>
<keyword evidence="7 12" id="KW-1133">Transmembrane helix</keyword>
<proteinExistence type="inferred from homology"/>
<evidence type="ECO:0000259" key="15">
    <source>
        <dbReference type="PROSITE" id="PS50885"/>
    </source>
</evidence>
<accession>A0A2R4BPF1</accession>
<dbReference type="Proteomes" id="UP000241885">
    <property type="component" value="Chromosome"/>
</dbReference>
<dbReference type="InterPro" id="IPR051310">
    <property type="entry name" value="MCP_chemotaxis"/>
</dbReference>
<evidence type="ECO:0000256" key="5">
    <source>
        <dbReference type="ARBA" id="ARBA00022519"/>
    </source>
</evidence>
<keyword evidence="8 12" id="KW-0472">Membrane</keyword>
<dbReference type="GO" id="GO:0005886">
    <property type="term" value="C:plasma membrane"/>
    <property type="evidence" value="ECO:0007669"/>
    <property type="project" value="UniProtKB-SubCell"/>
</dbReference>
<dbReference type="InterPro" id="IPR000014">
    <property type="entry name" value="PAS"/>
</dbReference>
<feature type="domain" description="PAS" evidence="14">
    <location>
        <begin position="25"/>
        <end position="76"/>
    </location>
</feature>
<feature type="compositionally biased region" description="Polar residues" evidence="11">
    <location>
        <begin position="672"/>
        <end position="699"/>
    </location>
</feature>
<dbReference type="SUPFAM" id="SSF55785">
    <property type="entry name" value="PYP-like sensor domain (PAS domain)"/>
    <property type="match status" value="1"/>
</dbReference>
<keyword evidence="17" id="KW-1185">Reference proteome</keyword>
<evidence type="ECO:0000256" key="8">
    <source>
        <dbReference type="ARBA" id="ARBA00023136"/>
    </source>
</evidence>
<dbReference type="SUPFAM" id="SSF58104">
    <property type="entry name" value="Methyl-accepting chemotaxis protein (MCP) signaling domain"/>
    <property type="match status" value="1"/>
</dbReference>
<dbReference type="Gene3D" id="6.10.340.10">
    <property type="match status" value="1"/>
</dbReference>
<dbReference type="EMBL" id="CP028339">
    <property type="protein sequence ID" value="AVR89150.1"/>
    <property type="molecule type" value="Genomic_DNA"/>
</dbReference>
<evidence type="ECO:0000256" key="2">
    <source>
        <dbReference type="ARBA" id="ARBA00022475"/>
    </source>
</evidence>
<keyword evidence="2" id="KW-1003">Cell membrane</keyword>
<evidence type="ECO:0000259" key="13">
    <source>
        <dbReference type="PROSITE" id="PS50111"/>
    </source>
</evidence>
<dbReference type="CDD" id="cd00130">
    <property type="entry name" value="PAS"/>
    <property type="match status" value="1"/>
</dbReference>
<dbReference type="InterPro" id="IPR004090">
    <property type="entry name" value="Chemotax_Me-accpt_rcpt"/>
</dbReference>
<dbReference type="Pfam" id="PF00015">
    <property type="entry name" value="MCPsignal"/>
    <property type="match status" value="1"/>
</dbReference>
<dbReference type="FunFam" id="1.10.287.950:FF:000001">
    <property type="entry name" value="Methyl-accepting chemotaxis sensory transducer"/>
    <property type="match status" value="1"/>
</dbReference>
<keyword evidence="4" id="KW-0145">Chemotaxis</keyword>
<evidence type="ECO:0000256" key="3">
    <source>
        <dbReference type="ARBA" id="ARBA00022481"/>
    </source>
</evidence>
<keyword evidence="3" id="KW-0488">Methylation</keyword>
<protein>
    <submittedName>
        <fullName evidence="16">Methyl-accepting chemotaxis protein</fullName>
    </submittedName>
</protein>
<feature type="domain" description="HAMP" evidence="15">
    <location>
        <begin position="599"/>
        <end position="645"/>
    </location>
</feature>
<evidence type="ECO:0000256" key="4">
    <source>
        <dbReference type="ARBA" id="ARBA00022500"/>
    </source>
</evidence>